<keyword evidence="8" id="KW-0564">Palmitate</keyword>
<evidence type="ECO:0000256" key="2">
    <source>
        <dbReference type="ARBA" id="ARBA00022475"/>
    </source>
</evidence>
<evidence type="ECO:0000313" key="17">
    <source>
        <dbReference type="Proteomes" id="UP000316988"/>
    </source>
</evidence>
<dbReference type="GO" id="GO:0071972">
    <property type="term" value="F:peptidoglycan L,D-transpeptidase activity"/>
    <property type="evidence" value="ECO:0007669"/>
    <property type="project" value="TreeGrafter"/>
</dbReference>
<keyword evidence="6 13" id="KW-0573">Peptidoglycan synthesis</keyword>
<keyword evidence="4 14" id="KW-0732">Signal</keyword>
<comment type="pathway">
    <text evidence="12">Glycan biosynthesis.</text>
</comment>
<evidence type="ECO:0000256" key="4">
    <source>
        <dbReference type="ARBA" id="ARBA00022729"/>
    </source>
</evidence>
<evidence type="ECO:0000256" key="5">
    <source>
        <dbReference type="ARBA" id="ARBA00022960"/>
    </source>
</evidence>
<proteinExistence type="predicted"/>
<dbReference type="FunFam" id="2.40.440.10:FF:000005">
    <property type="entry name" value="L,D-transpeptidase 2"/>
    <property type="match status" value="1"/>
</dbReference>
<keyword evidence="10" id="KW-0012">Acyltransferase</keyword>
<keyword evidence="9" id="KW-0449">Lipoprotein</keyword>
<dbReference type="AlphaFoldDB" id="A0A554RNF2"/>
<feature type="active site" description="Proton donor/acceptor" evidence="13">
    <location>
        <position position="317"/>
    </location>
</feature>
<dbReference type="GO" id="GO:0005576">
    <property type="term" value="C:extracellular region"/>
    <property type="evidence" value="ECO:0007669"/>
    <property type="project" value="TreeGrafter"/>
</dbReference>
<dbReference type="PROSITE" id="PS52029">
    <property type="entry name" value="LD_TPASE"/>
    <property type="match status" value="1"/>
</dbReference>
<organism evidence="16 17">
    <name type="scientific">Aeromicrobium piscarium</name>
    <dbReference type="NCBI Taxonomy" id="2590901"/>
    <lineage>
        <taxon>Bacteria</taxon>
        <taxon>Bacillati</taxon>
        <taxon>Actinomycetota</taxon>
        <taxon>Actinomycetes</taxon>
        <taxon>Propionibacteriales</taxon>
        <taxon>Nocardioidaceae</taxon>
        <taxon>Aeromicrobium</taxon>
    </lineage>
</organism>
<dbReference type="Gene3D" id="2.40.440.10">
    <property type="entry name" value="L,D-transpeptidase catalytic domain-like"/>
    <property type="match status" value="1"/>
</dbReference>
<evidence type="ECO:0000256" key="11">
    <source>
        <dbReference type="ARBA" id="ARBA00023316"/>
    </source>
</evidence>
<dbReference type="PANTHER" id="PTHR30582:SF2">
    <property type="entry name" value="L,D-TRANSPEPTIDASE YCIB-RELATED"/>
    <property type="match status" value="1"/>
</dbReference>
<keyword evidence="11 13" id="KW-0961">Cell wall biogenesis/degradation</keyword>
<feature type="signal peptide" evidence="14">
    <location>
        <begin position="1"/>
        <end position="25"/>
    </location>
</feature>
<evidence type="ECO:0000313" key="16">
    <source>
        <dbReference type="EMBL" id="TSD55574.1"/>
    </source>
</evidence>
<gene>
    <name evidence="16" type="ORF">FNM00_16825</name>
</gene>
<dbReference type="GO" id="GO:0008360">
    <property type="term" value="P:regulation of cell shape"/>
    <property type="evidence" value="ECO:0007669"/>
    <property type="project" value="UniProtKB-UniRule"/>
</dbReference>
<reference evidence="16 17" key="1">
    <citation type="submission" date="2019-07" db="EMBL/GenBank/DDBJ databases">
        <authorList>
            <person name="Zhao L.H."/>
        </authorList>
    </citation>
    <scope>NUCLEOTIDE SEQUENCE [LARGE SCALE GENOMIC DNA]</scope>
    <source>
        <strain evidence="16 17">Co35</strain>
    </source>
</reference>
<dbReference type="InterPro" id="IPR041280">
    <property type="entry name" value="Big_10"/>
</dbReference>
<dbReference type="EMBL" id="VLNT01000022">
    <property type="protein sequence ID" value="TSD55574.1"/>
    <property type="molecule type" value="Genomic_DNA"/>
</dbReference>
<feature type="chain" id="PRO_5022003135" evidence="14">
    <location>
        <begin position="26"/>
        <end position="390"/>
    </location>
</feature>
<dbReference type="InterPro" id="IPR050979">
    <property type="entry name" value="LD-transpeptidase"/>
</dbReference>
<feature type="domain" description="L,D-TPase catalytic" evidence="15">
    <location>
        <begin position="233"/>
        <end position="359"/>
    </location>
</feature>
<evidence type="ECO:0000256" key="13">
    <source>
        <dbReference type="PROSITE-ProRule" id="PRU01373"/>
    </source>
</evidence>
<dbReference type="Pfam" id="PF03734">
    <property type="entry name" value="YkuD"/>
    <property type="match status" value="1"/>
</dbReference>
<evidence type="ECO:0000256" key="14">
    <source>
        <dbReference type="SAM" id="SignalP"/>
    </source>
</evidence>
<evidence type="ECO:0000256" key="6">
    <source>
        <dbReference type="ARBA" id="ARBA00022984"/>
    </source>
</evidence>
<keyword evidence="3" id="KW-0808">Transferase</keyword>
<keyword evidence="5 13" id="KW-0133">Cell shape</keyword>
<accession>A0A554RNF2</accession>
<dbReference type="InterPro" id="IPR005490">
    <property type="entry name" value="LD_TPept_cat_dom"/>
</dbReference>
<feature type="active site" description="Nucleophile" evidence="13">
    <location>
        <position position="335"/>
    </location>
</feature>
<keyword evidence="7" id="KW-0472">Membrane</keyword>
<evidence type="ECO:0000256" key="10">
    <source>
        <dbReference type="ARBA" id="ARBA00023315"/>
    </source>
</evidence>
<comment type="caution">
    <text evidence="16">The sequence shown here is derived from an EMBL/GenBank/DDBJ whole genome shotgun (WGS) entry which is preliminary data.</text>
</comment>
<evidence type="ECO:0000256" key="8">
    <source>
        <dbReference type="ARBA" id="ARBA00023139"/>
    </source>
</evidence>
<dbReference type="Gene3D" id="2.60.40.3780">
    <property type="match status" value="1"/>
</dbReference>
<evidence type="ECO:0000259" key="15">
    <source>
        <dbReference type="PROSITE" id="PS52029"/>
    </source>
</evidence>
<dbReference type="GO" id="GO:0071555">
    <property type="term" value="P:cell wall organization"/>
    <property type="evidence" value="ECO:0007669"/>
    <property type="project" value="UniProtKB-UniRule"/>
</dbReference>
<dbReference type="SUPFAM" id="SSF141523">
    <property type="entry name" value="L,D-transpeptidase catalytic domain-like"/>
    <property type="match status" value="1"/>
</dbReference>
<keyword evidence="2" id="KW-1003">Cell membrane</keyword>
<dbReference type="PANTHER" id="PTHR30582">
    <property type="entry name" value="L,D-TRANSPEPTIDASE"/>
    <property type="match status" value="1"/>
</dbReference>
<dbReference type="GO" id="GO:0016746">
    <property type="term" value="F:acyltransferase activity"/>
    <property type="evidence" value="ECO:0007669"/>
    <property type="project" value="UniProtKB-KW"/>
</dbReference>
<evidence type="ECO:0000256" key="9">
    <source>
        <dbReference type="ARBA" id="ARBA00023288"/>
    </source>
</evidence>
<dbReference type="GO" id="GO:0018104">
    <property type="term" value="P:peptidoglycan-protein cross-linking"/>
    <property type="evidence" value="ECO:0007669"/>
    <property type="project" value="TreeGrafter"/>
</dbReference>
<keyword evidence="17" id="KW-1185">Reference proteome</keyword>
<evidence type="ECO:0000256" key="3">
    <source>
        <dbReference type="ARBA" id="ARBA00022679"/>
    </source>
</evidence>
<protein>
    <submittedName>
        <fullName evidence="16">L,D-transpeptidase family protein</fullName>
    </submittedName>
</protein>
<dbReference type="PROSITE" id="PS51257">
    <property type="entry name" value="PROKAR_LIPOPROTEIN"/>
    <property type="match status" value="1"/>
</dbReference>
<evidence type="ECO:0000256" key="1">
    <source>
        <dbReference type="ARBA" id="ARBA00004752"/>
    </source>
</evidence>
<dbReference type="CDD" id="cd13432">
    <property type="entry name" value="LDT_IgD_like_2"/>
    <property type="match status" value="1"/>
</dbReference>
<dbReference type="Pfam" id="PF17964">
    <property type="entry name" value="Big_10"/>
    <property type="match status" value="1"/>
</dbReference>
<dbReference type="CDD" id="cd16913">
    <property type="entry name" value="YkuD_like"/>
    <property type="match status" value="1"/>
</dbReference>
<dbReference type="UniPathway" id="UPA00219"/>
<sequence>MSSFSRVVVAAVAALVLVGCSDSGASDTEPAAAAGPEPVLSANVTDGQTDVPVETIVTVDVEDGELGEVVVRGGEDDAVIEGTVDGARWTAAERLEPAVDYTLQATASGTDGQQTELETGFTSQSLTLDEQTYPSVAPLQGETVGVGMPVIVNFDLPVEDRATFEQHMAVTSEPQVEGAWNWISDRVVHWRPKEYWPAGTKVHVDLQLNSLPAGQGIYGQQNQVVDFEVGSSVVSTVDVNAHTLTVDIDGQTARTIPVSSGAPQWASREGTKIVMEKFDTIDMDAATTGVDSSDPNYYNMKGVKWAMRLTNSGEFIHAAPWSAGSHGRANVSHGCVGMGTEDAGWLYQNSKRGDVVNFVGSTRALEPQNGWTDWNVDWETWQSGSALAGA</sequence>
<name>A0A554RNF2_9ACTN</name>
<dbReference type="Gene3D" id="2.60.40.3710">
    <property type="match status" value="1"/>
</dbReference>
<dbReference type="InterPro" id="IPR038063">
    <property type="entry name" value="Transpep_catalytic_dom"/>
</dbReference>
<dbReference type="OrthoDB" id="5242354at2"/>
<evidence type="ECO:0000256" key="7">
    <source>
        <dbReference type="ARBA" id="ARBA00023136"/>
    </source>
</evidence>
<evidence type="ECO:0000256" key="12">
    <source>
        <dbReference type="ARBA" id="ARBA00060592"/>
    </source>
</evidence>
<comment type="pathway">
    <text evidence="1 13">Cell wall biogenesis; peptidoglycan biosynthesis.</text>
</comment>
<dbReference type="Proteomes" id="UP000316988">
    <property type="component" value="Unassembled WGS sequence"/>
</dbReference>